<keyword evidence="2" id="KW-1185">Reference proteome</keyword>
<gene>
    <name evidence="1" type="ORF">ETAA1_29730</name>
</gene>
<sequence>MSGDEQDDEVRDSIERIDRARRKRSDAAWRPFEEKWAALIAARYAAVLAVYDDGPVVTAPEVEAGSALDALFPEMVREAARVACEQDFETRRGVRVLDGVLGGDDVCVVYNNNPYQQKLTRRDQELGEVRRWLADNADEVAELAYAEYPDLGRDEGYTYALLLRCDPGFVGEVAEQYQAATDRSLADLTESVDDGGAFGDE</sequence>
<reference evidence="1 2" key="1">
    <citation type="submission" date="2019-02" db="EMBL/GenBank/DDBJ databases">
        <title>Deep-cultivation of Planctomycetes and their phenomic and genomic characterization uncovers novel biology.</title>
        <authorList>
            <person name="Wiegand S."/>
            <person name="Jogler M."/>
            <person name="Boedeker C."/>
            <person name="Pinto D."/>
            <person name="Vollmers J."/>
            <person name="Rivas-Marin E."/>
            <person name="Kohn T."/>
            <person name="Peeters S.H."/>
            <person name="Heuer A."/>
            <person name="Rast P."/>
            <person name="Oberbeckmann S."/>
            <person name="Bunk B."/>
            <person name="Jeske O."/>
            <person name="Meyerdierks A."/>
            <person name="Storesund J.E."/>
            <person name="Kallscheuer N."/>
            <person name="Luecker S."/>
            <person name="Lage O.M."/>
            <person name="Pohl T."/>
            <person name="Merkel B.J."/>
            <person name="Hornburger P."/>
            <person name="Mueller R.-W."/>
            <person name="Bruemmer F."/>
            <person name="Labrenz M."/>
            <person name="Spormann A.M."/>
            <person name="Op den Camp H."/>
            <person name="Overmann J."/>
            <person name="Amann R."/>
            <person name="Jetten M.S.M."/>
            <person name="Mascher T."/>
            <person name="Medema M.H."/>
            <person name="Devos D.P."/>
            <person name="Kaster A.-K."/>
            <person name="Ovreas L."/>
            <person name="Rohde M."/>
            <person name="Galperin M.Y."/>
            <person name="Jogler C."/>
        </authorList>
    </citation>
    <scope>NUCLEOTIDE SEQUENCE [LARGE SCALE GENOMIC DNA]</scope>
    <source>
        <strain evidence="1 2">ETA_A1</strain>
    </source>
</reference>
<dbReference type="RefSeq" id="WP_145239550.1">
    <property type="nucleotide sequence ID" value="NZ_CP036273.1"/>
</dbReference>
<protein>
    <submittedName>
        <fullName evidence="1">Uncharacterized protein</fullName>
    </submittedName>
</protein>
<dbReference type="AlphaFoldDB" id="A0A517XU13"/>
<name>A0A517XU13_9BACT</name>
<dbReference type="Proteomes" id="UP000319576">
    <property type="component" value="Chromosome"/>
</dbReference>
<dbReference type="KEGG" id="uli:ETAA1_29730"/>
<evidence type="ECO:0000313" key="1">
    <source>
        <dbReference type="EMBL" id="QDU21010.1"/>
    </source>
</evidence>
<organism evidence="1 2">
    <name type="scientific">Urbifossiella limnaea</name>
    <dbReference type="NCBI Taxonomy" id="2528023"/>
    <lineage>
        <taxon>Bacteria</taxon>
        <taxon>Pseudomonadati</taxon>
        <taxon>Planctomycetota</taxon>
        <taxon>Planctomycetia</taxon>
        <taxon>Gemmatales</taxon>
        <taxon>Gemmataceae</taxon>
        <taxon>Urbifossiella</taxon>
    </lineage>
</organism>
<accession>A0A517XU13</accession>
<dbReference type="EMBL" id="CP036273">
    <property type="protein sequence ID" value="QDU21010.1"/>
    <property type="molecule type" value="Genomic_DNA"/>
</dbReference>
<proteinExistence type="predicted"/>
<evidence type="ECO:0000313" key="2">
    <source>
        <dbReference type="Proteomes" id="UP000319576"/>
    </source>
</evidence>